<comment type="caution">
    <text evidence="7">The sequence shown here is derived from an EMBL/GenBank/DDBJ whole genome shotgun (WGS) entry which is preliminary data.</text>
</comment>
<dbReference type="InterPro" id="IPR013785">
    <property type="entry name" value="Aldolase_TIM"/>
</dbReference>
<dbReference type="SFLD" id="SFLDG01386">
    <property type="entry name" value="main_SPASM_domain-containing"/>
    <property type="match status" value="1"/>
</dbReference>
<evidence type="ECO:0000313" key="8">
    <source>
        <dbReference type="Proteomes" id="UP001144297"/>
    </source>
</evidence>
<dbReference type="GO" id="GO:0016491">
    <property type="term" value="F:oxidoreductase activity"/>
    <property type="evidence" value="ECO:0007669"/>
    <property type="project" value="InterPro"/>
</dbReference>
<dbReference type="GO" id="GO:0046872">
    <property type="term" value="F:metal ion binding"/>
    <property type="evidence" value="ECO:0007669"/>
    <property type="project" value="UniProtKB-KW"/>
</dbReference>
<keyword evidence="2" id="KW-0949">S-adenosyl-L-methionine</keyword>
<reference evidence="7" key="1">
    <citation type="submission" date="2022-12" db="EMBL/GenBank/DDBJ databases">
        <title>Reference genome sequencing for broad-spectrum identification of bacterial and archaeal isolates by mass spectrometry.</title>
        <authorList>
            <person name="Sekiguchi Y."/>
            <person name="Tourlousse D.M."/>
        </authorList>
    </citation>
    <scope>NUCLEOTIDE SEQUENCE</scope>
    <source>
        <strain evidence="7">TSL-P1</strain>
    </source>
</reference>
<dbReference type="InterPro" id="IPR007197">
    <property type="entry name" value="rSAM"/>
</dbReference>
<dbReference type="PANTHER" id="PTHR43273">
    <property type="entry name" value="ANAEROBIC SULFATASE-MATURATING ENZYME HOMOLOG ASLB-RELATED"/>
    <property type="match status" value="1"/>
</dbReference>
<dbReference type="AlphaFoldDB" id="A0A9W6LKX4"/>
<evidence type="ECO:0000256" key="5">
    <source>
        <dbReference type="ARBA" id="ARBA00023014"/>
    </source>
</evidence>
<evidence type="ECO:0000259" key="6">
    <source>
        <dbReference type="PROSITE" id="PS51918"/>
    </source>
</evidence>
<protein>
    <submittedName>
        <fullName evidence="7">Radical SAM/SPASM domain-containing protein</fullName>
    </submittedName>
</protein>
<comment type="cofactor">
    <cofactor evidence="1">
        <name>[4Fe-4S] cluster</name>
        <dbReference type="ChEBI" id="CHEBI:49883"/>
    </cofactor>
</comment>
<dbReference type="EMBL" id="BSDX01000001">
    <property type="protein sequence ID" value="GLI53285.1"/>
    <property type="molecule type" value="Genomic_DNA"/>
</dbReference>
<dbReference type="InterPro" id="IPR006638">
    <property type="entry name" value="Elp3/MiaA/NifB-like_rSAM"/>
</dbReference>
<dbReference type="CDD" id="cd01335">
    <property type="entry name" value="Radical_SAM"/>
    <property type="match status" value="1"/>
</dbReference>
<evidence type="ECO:0000256" key="4">
    <source>
        <dbReference type="ARBA" id="ARBA00023004"/>
    </source>
</evidence>
<dbReference type="InterPro" id="IPR058240">
    <property type="entry name" value="rSAM_sf"/>
</dbReference>
<accession>A0A9W6LKX4</accession>
<dbReference type="SFLD" id="SFLDS00029">
    <property type="entry name" value="Radical_SAM"/>
    <property type="match status" value="1"/>
</dbReference>
<dbReference type="GO" id="GO:0051536">
    <property type="term" value="F:iron-sulfur cluster binding"/>
    <property type="evidence" value="ECO:0007669"/>
    <property type="project" value="UniProtKB-KW"/>
</dbReference>
<dbReference type="SMART" id="SM00729">
    <property type="entry name" value="Elp3"/>
    <property type="match status" value="1"/>
</dbReference>
<dbReference type="InterPro" id="IPR023885">
    <property type="entry name" value="4Fe4S-binding_SPASM_dom"/>
</dbReference>
<dbReference type="InterPro" id="IPR023867">
    <property type="entry name" value="Sulphatase_maturase_rSAM"/>
</dbReference>
<keyword evidence="3" id="KW-0479">Metal-binding</keyword>
<dbReference type="SUPFAM" id="SSF102114">
    <property type="entry name" value="Radical SAM enzymes"/>
    <property type="match status" value="1"/>
</dbReference>
<name>A0A9W6LKX4_9BACT</name>
<evidence type="ECO:0000313" key="7">
    <source>
        <dbReference type="EMBL" id="GLI53285.1"/>
    </source>
</evidence>
<dbReference type="NCBIfam" id="TIGR04085">
    <property type="entry name" value="rSAM_more_4Fe4S"/>
    <property type="match status" value="1"/>
</dbReference>
<dbReference type="Proteomes" id="UP001144297">
    <property type="component" value="Unassembled WGS sequence"/>
</dbReference>
<dbReference type="PROSITE" id="PS51918">
    <property type="entry name" value="RADICAL_SAM"/>
    <property type="match status" value="1"/>
</dbReference>
<dbReference type="PANTHER" id="PTHR43273:SF8">
    <property type="entry name" value="RADICAL SAM DOMAIN PROTEIN"/>
    <property type="match status" value="1"/>
</dbReference>
<dbReference type="Pfam" id="PF04055">
    <property type="entry name" value="Radical_SAM"/>
    <property type="match status" value="1"/>
</dbReference>
<proteinExistence type="predicted"/>
<evidence type="ECO:0000256" key="2">
    <source>
        <dbReference type="ARBA" id="ARBA00022691"/>
    </source>
</evidence>
<dbReference type="SFLD" id="SFLDG01067">
    <property type="entry name" value="SPASM/twitch_domain_containing"/>
    <property type="match status" value="1"/>
</dbReference>
<gene>
    <name evidence="7" type="ORF">TISLANDTSLP1_09780</name>
</gene>
<feature type="domain" description="Radical SAM core" evidence="6">
    <location>
        <begin position="89"/>
        <end position="311"/>
    </location>
</feature>
<keyword evidence="5" id="KW-0411">Iron-sulfur</keyword>
<organism evidence="7 8">
    <name type="scientific">Thermodesulfovibrio yellowstonii</name>
    <dbReference type="NCBI Taxonomy" id="28262"/>
    <lineage>
        <taxon>Bacteria</taxon>
        <taxon>Pseudomonadati</taxon>
        <taxon>Nitrospirota</taxon>
        <taxon>Thermodesulfovibrionia</taxon>
        <taxon>Thermodesulfovibrionales</taxon>
        <taxon>Thermodesulfovibrionaceae</taxon>
        <taxon>Thermodesulfovibrio</taxon>
    </lineage>
</organism>
<dbReference type="Gene3D" id="3.20.20.70">
    <property type="entry name" value="Aldolase class I"/>
    <property type="match status" value="1"/>
</dbReference>
<sequence length="405" mass="46738">MKLGKYYLNEKIFIKLIEFPALYNIKTDEIYCIDKRALKILSDISESNALPNTLNKGEKDDKKFIEYCLNEGILTKIPQKRIKTAIEQSPIPSLRYLELQITNRCNLRCKHCFVNSGTCQKKKFSHFVDIDKSQELSFEKIKKTLKEFEKMQGLRVLITGGEPLLHSEFKKINNFIKDLAIRKILFTNGLLLNDNILKNLNFEEIQISLDGMKRGHEILRGQGTFDKTLKAIKKSIDYGFQVSIATVIHKENIEEFDELENLIKTLKIREWTIDALTITGNLKLNKELWVSPEKTYTIMQKYGFSVEDHPRAEGYGCGAHLMAILATGSVAFCSFYENEPIGQIDEGLENLWKKKKQIILKELECSEINCAFLQECRGGCRFRARTLSGNEKSPDLFKCYQFGRL</sequence>
<keyword evidence="4" id="KW-0408">Iron</keyword>
<keyword evidence="8" id="KW-1185">Reference proteome</keyword>
<evidence type="ECO:0000256" key="3">
    <source>
        <dbReference type="ARBA" id="ARBA00022723"/>
    </source>
</evidence>
<evidence type="ECO:0000256" key="1">
    <source>
        <dbReference type="ARBA" id="ARBA00001966"/>
    </source>
</evidence>